<dbReference type="PANTHER" id="PTHR15735">
    <property type="entry name" value="FCH AND DOUBLE SH3 DOMAINS PROTEIN"/>
    <property type="match status" value="1"/>
</dbReference>
<dbReference type="GO" id="GO:0010008">
    <property type="term" value="C:endosome membrane"/>
    <property type="evidence" value="ECO:0007669"/>
    <property type="project" value="UniProtKB-SubCell"/>
</dbReference>
<feature type="compositionally biased region" description="Pro residues" evidence="20">
    <location>
        <begin position="823"/>
        <end position="838"/>
    </location>
</feature>
<dbReference type="Pfam" id="PF24081">
    <property type="entry name" value="PH_SLA1"/>
    <property type="match status" value="1"/>
</dbReference>
<feature type="compositionally biased region" description="Basic and acidic residues" evidence="20">
    <location>
        <begin position="458"/>
        <end position="486"/>
    </location>
</feature>
<dbReference type="InterPro" id="IPR035800">
    <property type="entry name" value="Sla1_SH3_1"/>
</dbReference>
<keyword evidence="13" id="KW-0967">Endosome</keyword>
<dbReference type="Pfam" id="PF03983">
    <property type="entry name" value="SHD1"/>
    <property type="match status" value="1"/>
</dbReference>
<evidence type="ECO:0000256" key="19">
    <source>
        <dbReference type="PROSITE-ProRule" id="PRU00192"/>
    </source>
</evidence>
<feature type="region of interest" description="Disordered" evidence="20">
    <location>
        <begin position="881"/>
        <end position="920"/>
    </location>
</feature>
<evidence type="ECO:0000256" key="16">
    <source>
        <dbReference type="ARBA" id="ARBA00023212"/>
    </source>
</evidence>
<keyword evidence="16" id="KW-0206">Cytoskeleton</keyword>
<evidence type="ECO:0000256" key="12">
    <source>
        <dbReference type="ARBA" id="ARBA00022737"/>
    </source>
</evidence>
<accession>A0A072PVG7</accession>
<feature type="compositionally biased region" description="Basic and acidic residues" evidence="20">
    <location>
        <begin position="738"/>
        <end position="751"/>
    </location>
</feature>
<dbReference type="SMART" id="SM00326">
    <property type="entry name" value="SH3"/>
    <property type="match status" value="3"/>
</dbReference>
<feature type="domain" description="SH3" evidence="21">
    <location>
        <begin position="2"/>
        <end position="69"/>
    </location>
</feature>
<dbReference type="GO" id="GO:0000147">
    <property type="term" value="P:actin cortical patch assembly"/>
    <property type="evidence" value="ECO:0007669"/>
    <property type="project" value="TreeGrafter"/>
</dbReference>
<dbReference type="EMBL" id="AMGV01000001">
    <property type="protein sequence ID" value="KEF63313.1"/>
    <property type="molecule type" value="Genomic_DNA"/>
</dbReference>
<dbReference type="SUPFAM" id="SSF50044">
    <property type="entry name" value="SH3-domain"/>
    <property type="match status" value="3"/>
</dbReference>
<evidence type="ECO:0000256" key="18">
    <source>
        <dbReference type="ARBA" id="ARBA00030785"/>
    </source>
</evidence>
<dbReference type="CDD" id="cd11774">
    <property type="entry name" value="SH3_Sla1p_2"/>
    <property type="match status" value="1"/>
</dbReference>
<evidence type="ECO:0000256" key="8">
    <source>
        <dbReference type="ARBA" id="ARBA00022443"/>
    </source>
</evidence>
<evidence type="ECO:0000256" key="1">
    <source>
        <dbReference type="ARBA" id="ARBA00004125"/>
    </source>
</evidence>
<feature type="compositionally biased region" description="Basic and acidic residues" evidence="20">
    <location>
        <begin position="502"/>
        <end position="530"/>
    </location>
</feature>
<dbReference type="CDD" id="cd11773">
    <property type="entry name" value="SH3_Sla1p_1"/>
    <property type="match status" value="1"/>
</dbReference>
<sequence length="1170" mass="126247">MGFVAICTAIYDYKPQSTGELEIDEGELLYILEKSLEDDWWKAKKKAAGDDEDEPEGLIPNNYVQDAKPTHTAKALYDYSRQTDEEVSFSEDAPLDVYDTSDPDWTLVGFNGDFGFAPANYIEISGAAPAPPSASSTRHSIPPAPIAQSPTSPASPIRTPSGPAADLARVLAGGPASPAASRAISSPPPSFPHQQPTPDASDGEEGPPPQLPRRPNSETMSPPAIHTSSYEEEAPGVLPSPPYNRAVPRSDNDDAPVRSPGGFHLYNINEMVSAMGRRRKMPTTLGINIATGIIMLSPEKSRDGPSQEWTADKMTHYSIEGKHVFIELVRPSKSLDLHAGAKDTAEEIVRALGEIAGLHRAEGIREVIAAASAPGTHKKGQVLYDFMAQGDDEVTVGVGDEVVVLDDTKSEEWWNVRRLKNGAEGVVPSSYVEITGLTAIEPPSRTGINAGKSAVDQNRLEEERLAREAARADRARQEAESARAARAEASAIPQRGSSLADETSHRRDRKERDDRKKGRSRPDSSKVRTWTDHSGTFKVEAQFLAVAEGKIHLHKVNGVKIAVPVTKMSPEDLAYVEQVTNESIEEHIPVADLIKMKRRSQASEQSKSRSGASVDPRAPDQSKSPEYDWFDFFLKAGVGPHQCERYSQAMIRDSMDESVLPDITTDTLRTLGLKEGDALKVMKYLDQRFGRSKGANANGTNGDPGFSLAGPNGVLQNNTRRGRPEATRQVSDVVDQEAFNKESEDKPHPEAKSTPLTQVPAREPQGGFDDDAWTVKPSKAAPAASQPAAAATPVAKPPTGAAIDLSLLDAPLQPTPAVQQQPTPQPPTPAPPAAPVLPQPTTSPAHVQQTQQIGANAQFFSQLNQQPQPQTTGVQLPQINASRQRPQAPQSNLTGVGLLPPPPRPTSAPQNPQQNQFGLQPLQPQLTGIPLTSALQAPPGQSLNDLNQQRLQQQYQQMSLQSQQTGFVPQPQALGQYGLVPHVTGYQPQPQLGQFQQPYINGNAAGSPFADPRSTFQPQPTGIPFQQSPPPGGINSVLPPALQPQRTGFTSPLQQSQTTGFQQPYQIQPSAPGIMQPQQTGFPQGLQPQQTSFGQPQANGYGDFQPPPVPPIPQMPTPAPLQPQKTGPAPLVKFGVTEGKKLTPQPTGRRANLANASKFFNLHQVYFEQC</sequence>
<evidence type="ECO:0000313" key="23">
    <source>
        <dbReference type="Proteomes" id="UP000027920"/>
    </source>
</evidence>
<dbReference type="PANTHER" id="PTHR15735:SF19">
    <property type="entry name" value="ACTIN CYTOSKELETON-REGULATORY COMPLEX PROTEIN SLA1"/>
    <property type="match status" value="1"/>
</dbReference>
<dbReference type="GO" id="GO:0005886">
    <property type="term" value="C:plasma membrane"/>
    <property type="evidence" value="ECO:0007669"/>
    <property type="project" value="UniProtKB-SubCell"/>
</dbReference>
<evidence type="ECO:0000313" key="22">
    <source>
        <dbReference type="EMBL" id="KEF63313.1"/>
    </source>
</evidence>
<reference evidence="22 23" key="1">
    <citation type="submission" date="2013-03" db="EMBL/GenBank/DDBJ databases">
        <title>The Genome Sequence of Exophiala aquamarina CBS 119918.</title>
        <authorList>
            <consortium name="The Broad Institute Genomics Platform"/>
            <person name="Cuomo C."/>
            <person name="de Hoog S."/>
            <person name="Gorbushina A."/>
            <person name="Walker B."/>
            <person name="Young S.K."/>
            <person name="Zeng Q."/>
            <person name="Gargeya S."/>
            <person name="Fitzgerald M."/>
            <person name="Haas B."/>
            <person name="Abouelleil A."/>
            <person name="Allen A.W."/>
            <person name="Alvarado L."/>
            <person name="Arachchi H.M."/>
            <person name="Berlin A.M."/>
            <person name="Chapman S.B."/>
            <person name="Gainer-Dewar J."/>
            <person name="Goldberg J."/>
            <person name="Griggs A."/>
            <person name="Gujja S."/>
            <person name="Hansen M."/>
            <person name="Howarth C."/>
            <person name="Imamovic A."/>
            <person name="Ireland A."/>
            <person name="Larimer J."/>
            <person name="McCowan C."/>
            <person name="Murphy C."/>
            <person name="Pearson M."/>
            <person name="Poon T.W."/>
            <person name="Priest M."/>
            <person name="Roberts A."/>
            <person name="Saif S."/>
            <person name="Shea T."/>
            <person name="Sisk P."/>
            <person name="Sykes S."/>
            <person name="Wortman J."/>
            <person name="Nusbaum C."/>
            <person name="Birren B."/>
        </authorList>
    </citation>
    <scope>NUCLEOTIDE SEQUENCE [LARGE SCALE GENOMIC DNA]</scope>
    <source>
        <strain evidence="22 23">CBS 119918</strain>
    </source>
</reference>
<dbReference type="GeneID" id="25276237"/>
<evidence type="ECO:0000256" key="9">
    <source>
        <dbReference type="ARBA" id="ARBA00022475"/>
    </source>
</evidence>
<dbReference type="Gene3D" id="1.10.150.50">
    <property type="entry name" value="Transcription Factor, Ets-1"/>
    <property type="match status" value="1"/>
</dbReference>
<dbReference type="GO" id="GO:0042802">
    <property type="term" value="F:identical protein binding"/>
    <property type="evidence" value="ECO:0007669"/>
    <property type="project" value="InterPro"/>
</dbReference>
<feature type="region of interest" description="Disordered" evidence="20">
    <location>
        <begin position="128"/>
        <end position="263"/>
    </location>
</feature>
<dbReference type="AlphaFoldDB" id="A0A072PVG7"/>
<dbReference type="VEuPathDB" id="FungiDB:A1O9_01290"/>
<proteinExistence type="inferred from homology"/>
<dbReference type="OrthoDB" id="26539at2759"/>
<keyword evidence="14" id="KW-0472">Membrane</keyword>
<dbReference type="Pfam" id="PF00018">
    <property type="entry name" value="SH3_1"/>
    <property type="match status" value="3"/>
</dbReference>
<dbReference type="GO" id="GO:0006897">
    <property type="term" value="P:endocytosis"/>
    <property type="evidence" value="ECO:0007669"/>
    <property type="project" value="UniProtKB-KW"/>
</dbReference>
<dbReference type="GO" id="GO:0030479">
    <property type="term" value="C:actin cortical patch"/>
    <property type="evidence" value="ECO:0007669"/>
    <property type="project" value="UniProtKB-SubCell"/>
</dbReference>
<keyword evidence="12" id="KW-0677">Repeat</keyword>
<evidence type="ECO:0000256" key="14">
    <source>
        <dbReference type="ARBA" id="ARBA00023136"/>
    </source>
</evidence>
<dbReference type="PROSITE" id="PS50002">
    <property type="entry name" value="SH3"/>
    <property type="match status" value="3"/>
</dbReference>
<name>A0A072PVG7_9EURO</name>
<feature type="compositionally biased region" description="Low complexity" evidence="20">
    <location>
        <begin position="172"/>
        <end position="185"/>
    </location>
</feature>
<dbReference type="CDD" id="cd11775">
    <property type="entry name" value="SH3_Sla1p_3"/>
    <property type="match status" value="1"/>
</dbReference>
<keyword evidence="9" id="KW-1003">Cell membrane</keyword>
<evidence type="ECO:0000256" key="6">
    <source>
        <dbReference type="ARBA" id="ARBA00017350"/>
    </source>
</evidence>
<evidence type="ECO:0000256" key="3">
    <source>
        <dbReference type="ARBA" id="ARBA00004413"/>
    </source>
</evidence>
<dbReference type="Gene3D" id="2.30.30.40">
    <property type="entry name" value="SH3 Domains"/>
    <property type="match status" value="3"/>
</dbReference>
<evidence type="ECO:0000256" key="7">
    <source>
        <dbReference type="ARBA" id="ARBA00020357"/>
    </source>
</evidence>
<dbReference type="RefSeq" id="XP_013265903.1">
    <property type="nucleotide sequence ID" value="XM_013410449.1"/>
</dbReference>
<gene>
    <name evidence="22" type="ORF">A1O9_01290</name>
</gene>
<dbReference type="InterPro" id="IPR013761">
    <property type="entry name" value="SAM/pointed_sf"/>
</dbReference>
<dbReference type="STRING" id="1182545.A0A072PVG7"/>
<evidence type="ECO:0000256" key="20">
    <source>
        <dbReference type="SAM" id="MobiDB-lite"/>
    </source>
</evidence>
<keyword evidence="23" id="KW-1185">Reference proteome</keyword>
<keyword evidence="10" id="KW-0963">Cytoplasm</keyword>
<protein>
    <recommendedName>
        <fullName evidence="7">Actin cytoskeleton-regulatory complex protein SLA1</fullName>
    </recommendedName>
    <alternativeName>
        <fullName evidence="5 6">High osmolarity signaling protein SHO1</fullName>
    </alternativeName>
    <alternativeName>
        <fullName evidence="17 18">Osmosensor SHO1</fullName>
    </alternativeName>
</protein>
<evidence type="ECO:0000259" key="21">
    <source>
        <dbReference type="PROSITE" id="PS50002"/>
    </source>
</evidence>
<keyword evidence="8 19" id="KW-0728">SH3 domain</keyword>
<dbReference type="InterPro" id="IPR036028">
    <property type="entry name" value="SH3-like_dom_sf"/>
</dbReference>
<feature type="region of interest" description="Disordered" evidence="20">
    <location>
        <begin position="597"/>
        <end position="623"/>
    </location>
</feature>
<dbReference type="HOGENOM" id="CLU_003674_0_0_1"/>
<feature type="region of interest" description="Disordered" evidence="20">
    <location>
        <begin position="1080"/>
        <end position="1102"/>
    </location>
</feature>
<organism evidence="22 23">
    <name type="scientific">Exophiala aquamarina CBS 119918</name>
    <dbReference type="NCBI Taxonomy" id="1182545"/>
    <lineage>
        <taxon>Eukaryota</taxon>
        <taxon>Fungi</taxon>
        <taxon>Dikarya</taxon>
        <taxon>Ascomycota</taxon>
        <taxon>Pezizomycotina</taxon>
        <taxon>Eurotiomycetes</taxon>
        <taxon>Chaetothyriomycetidae</taxon>
        <taxon>Chaetothyriales</taxon>
        <taxon>Herpotrichiellaceae</taxon>
        <taxon>Exophiala</taxon>
    </lineage>
</organism>
<evidence type="ECO:0000256" key="11">
    <source>
        <dbReference type="ARBA" id="ARBA00022583"/>
    </source>
</evidence>
<evidence type="ECO:0000256" key="17">
    <source>
        <dbReference type="ARBA" id="ARBA00029697"/>
    </source>
</evidence>
<comment type="similarity">
    <text evidence="4">Belongs to the SLA1 family.</text>
</comment>
<dbReference type="Proteomes" id="UP000027920">
    <property type="component" value="Unassembled WGS sequence"/>
</dbReference>
<keyword evidence="15" id="KW-0009">Actin-binding</keyword>
<dbReference type="GO" id="GO:0003779">
    <property type="term" value="F:actin binding"/>
    <property type="evidence" value="ECO:0007669"/>
    <property type="project" value="UniProtKB-KW"/>
</dbReference>
<feature type="compositionally biased region" description="Polar residues" evidence="20">
    <location>
        <begin position="881"/>
        <end position="894"/>
    </location>
</feature>
<evidence type="ECO:0000256" key="2">
    <source>
        <dbReference type="ARBA" id="ARBA00004134"/>
    </source>
</evidence>
<feature type="region of interest" description="Disordered" evidence="20">
    <location>
        <begin position="441"/>
        <end position="530"/>
    </location>
</feature>
<evidence type="ECO:0000256" key="10">
    <source>
        <dbReference type="ARBA" id="ARBA00022490"/>
    </source>
</evidence>
<comment type="subcellular location">
    <subcellularLocation>
        <location evidence="3">Cell membrane</location>
        <topology evidence="3">Peripheral membrane protein</topology>
        <orientation evidence="3">Cytoplasmic side</orientation>
    </subcellularLocation>
    <subcellularLocation>
        <location evidence="2">Cytoplasm</location>
        <location evidence="2">Cytoskeleton</location>
        <location evidence="2">Actin patch</location>
    </subcellularLocation>
    <subcellularLocation>
        <location evidence="1">Endosome membrane</location>
        <topology evidence="1">Peripheral membrane protein</topology>
        <orientation evidence="1">Cytoplasmic side</orientation>
    </subcellularLocation>
</comment>
<dbReference type="GO" id="GO:0030674">
    <property type="term" value="F:protein-macromolecule adaptor activity"/>
    <property type="evidence" value="ECO:0007669"/>
    <property type="project" value="InterPro"/>
</dbReference>
<feature type="compositionally biased region" description="Polar residues" evidence="20">
    <location>
        <begin position="602"/>
        <end position="611"/>
    </location>
</feature>
<evidence type="ECO:0000256" key="5">
    <source>
        <dbReference type="ARBA" id="ARBA00016255"/>
    </source>
</evidence>
<keyword evidence="11" id="KW-0254">Endocytosis</keyword>
<feature type="domain" description="SH3" evidence="21">
    <location>
        <begin position="375"/>
        <end position="437"/>
    </location>
</feature>
<feature type="compositionally biased region" description="Low complexity" evidence="20">
    <location>
        <begin position="774"/>
        <end position="797"/>
    </location>
</feature>
<feature type="region of interest" description="Disordered" evidence="20">
    <location>
        <begin position="694"/>
        <end position="797"/>
    </location>
</feature>
<evidence type="ECO:0000256" key="4">
    <source>
        <dbReference type="ARBA" id="ARBA00007948"/>
    </source>
</evidence>
<feature type="region of interest" description="Disordered" evidence="20">
    <location>
        <begin position="814"/>
        <end position="849"/>
    </location>
</feature>
<dbReference type="GO" id="GO:0005634">
    <property type="term" value="C:nucleus"/>
    <property type="evidence" value="ECO:0007669"/>
    <property type="project" value="TreeGrafter"/>
</dbReference>
<dbReference type="PRINTS" id="PR00452">
    <property type="entry name" value="SH3DOMAIN"/>
</dbReference>
<feature type="compositionally biased region" description="Polar residues" evidence="20">
    <location>
        <begin position="1080"/>
        <end position="1098"/>
    </location>
</feature>
<comment type="caution">
    <text evidence="22">The sequence shown here is derived from an EMBL/GenBank/DDBJ whole genome shotgun (WGS) entry which is preliminary data.</text>
</comment>
<evidence type="ECO:0000256" key="15">
    <source>
        <dbReference type="ARBA" id="ARBA00023203"/>
    </source>
</evidence>
<dbReference type="InterPro" id="IPR056996">
    <property type="entry name" value="PH_SLA1"/>
</dbReference>
<dbReference type="GO" id="GO:0030833">
    <property type="term" value="P:regulation of actin filament polymerization"/>
    <property type="evidence" value="ECO:0007669"/>
    <property type="project" value="TreeGrafter"/>
</dbReference>
<dbReference type="InterPro" id="IPR001452">
    <property type="entry name" value="SH3_domain"/>
</dbReference>
<dbReference type="InterPro" id="IPR007131">
    <property type="entry name" value="SHD1"/>
</dbReference>
<dbReference type="GO" id="GO:0043130">
    <property type="term" value="F:ubiquitin binding"/>
    <property type="evidence" value="ECO:0007669"/>
    <property type="project" value="InterPro"/>
</dbReference>
<feature type="domain" description="SH3" evidence="21">
    <location>
        <begin position="70"/>
        <end position="127"/>
    </location>
</feature>
<evidence type="ECO:0000256" key="13">
    <source>
        <dbReference type="ARBA" id="ARBA00022753"/>
    </source>
</evidence>
<dbReference type="InterPro" id="IPR035821">
    <property type="entry name" value="Sla1_SH3_3"/>
</dbReference>
<dbReference type="Gene3D" id="2.30.30.700">
    <property type="entry name" value="SLA1 homology domain 1"/>
    <property type="match status" value="1"/>
</dbReference>